<dbReference type="GO" id="GO:0016020">
    <property type="term" value="C:membrane"/>
    <property type="evidence" value="ECO:0007669"/>
    <property type="project" value="UniProtKB-SubCell"/>
</dbReference>
<evidence type="ECO:0000256" key="10">
    <source>
        <dbReference type="ARBA" id="ARBA00023242"/>
    </source>
</evidence>
<evidence type="ECO:0000313" key="12">
    <source>
        <dbReference type="Proteomes" id="UP000694853"/>
    </source>
</evidence>
<evidence type="ECO:0000256" key="1">
    <source>
        <dbReference type="ARBA" id="ARBA00004123"/>
    </source>
</evidence>
<keyword evidence="6" id="KW-0238">DNA-binding</keyword>
<dbReference type="InterPro" id="IPR003441">
    <property type="entry name" value="NAC-dom"/>
</dbReference>
<reference evidence="13" key="2">
    <citation type="submission" date="2025-08" db="UniProtKB">
        <authorList>
            <consortium name="RefSeq"/>
        </authorList>
    </citation>
    <scope>IDENTIFICATION</scope>
    <source>
        <tissue evidence="13">Young leaves</tissue>
    </source>
</reference>
<keyword evidence="7" id="KW-0472">Membrane</keyword>
<dbReference type="PROSITE" id="PS51005">
    <property type="entry name" value="NAC"/>
    <property type="match status" value="1"/>
</dbReference>
<evidence type="ECO:0000256" key="8">
    <source>
        <dbReference type="ARBA" id="ARBA00023159"/>
    </source>
</evidence>
<evidence type="ECO:0000259" key="11">
    <source>
        <dbReference type="PROSITE" id="PS51005"/>
    </source>
</evidence>
<dbReference type="GO" id="GO:0006355">
    <property type="term" value="P:regulation of DNA-templated transcription"/>
    <property type="evidence" value="ECO:0007669"/>
    <property type="project" value="InterPro"/>
</dbReference>
<evidence type="ECO:0000256" key="5">
    <source>
        <dbReference type="ARBA" id="ARBA00023015"/>
    </source>
</evidence>
<dbReference type="PANTHER" id="PTHR31744:SF216">
    <property type="entry name" value="NAC TRANSCRIPTION FACTOR"/>
    <property type="match status" value="1"/>
</dbReference>
<organism evidence="12 13">
    <name type="scientific">Abrus precatorius</name>
    <name type="common">Indian licorice</name>
    <name type="synonym">Glycine abrus</name>
    <dbReference type="NCBI Taxonomy" id="3816"/>
    <lineage>
        <taxon>Eukaryota</taxon>
        <taxon>Viridiplantae</taxon>
        <taxon>Streptophyta</taxon>
        <taxon>Embryophyta</taxon>
        <taxon>Tracheophyta</taxon>
        <taxon>Spermatophyta</taxon>
        <taxon>Magnoliopsida</taxon>
        <taxon>eudicotyledons</taxon>
        <taxon>Gunneridae</taxon>
        <taxon>Pentapetalae</taxon>
        <taxon>rosids</taxon>
        <taxon>fabids</taxon>
        <taxon>Fabales</taxon>
        <taxon>Fabaceae</taxon>
        <taxon>Papilionoideae</taxon>
        <taxon>50 kb inversion clade</taxon>
        <taxon>NPAAA clade</taxon>
        <taxon>indigoferoid/millettioid clade</taxon>
        <taxon>Abreae</taxon>
        <taxon>Abrus</taxon>
    </lineage>
</organism>
<dbReference type="GO" id="GO:0000976">
    <property type="term" value="F:transcription cis-regulatory region binding"/>
    <property type="evidence" value="ECO:0007669"/>
    <property type="project" value="UniProtKB-ARBA"/>
</dbReference>
<dbReference type="KEGG" id="aprc:113849171"/>
<dbReference type="SUPFAM" id="SSF101941">
    <property type="entry name" value="NAC domain"/>
    <property type="match status" value="1"/>
</dbReference>
<dbReference type="Proteomes" id="UP000694853">
    <property type="component" value="Unplaced"/>
</dbReference>
<keyword evidence="12" id="KW-1185">Reference proteome</keyword>
<keyword evidence="9" id="KW-0804">Transcription</keyword>
<dbReference type="OrthoDB" id="737278at2759"/>
<evidence type="ECO:0000313" key="13">
    <source>
        <dbReference type="RefSeq" id="XP_027334670.1"/>
    </source>
</evidence>
<dbReference type="Gene3D" id="2.170.150.80">
    <property type="entry name" value="NAC domain"/>
    <property type="match status" value="1"/>
</dbReference>
<comment type="subcellular location">
    <subcellularLocation>
        <location evidence="2">Membrane</location>
        <topology evidence="2">Single-pass membrane protein</topology>
    </subcellularLocation>
    <subcellularLocation>
        <location evidence="1">Nucleus</location>
    </subcellularLocation>
</comment>
<evidence type="ECO:0000256" key="9">
    <source>
        <dbReference type="ARBA" id="ARBA00023163"/>
    </source>
</evidence>
<keyword evidence="5" id="KW-0805">Transcription regulation</keyword>
<evidence type="ECO:0000256" key="7">
    <source>
        <dbReference type="ARBA" id="ARBA00023136"/>
    </source>
</evidence>
<proteinExistence type="predicted"/>
<accession>A0A8B8JTA5</accession>
<dbReference type="RefSeq" id="XP_027334670.1">
    <property type="nucleotide sequence ID" value="XM_027478869.1"/>
</dbReference>
<sequence length="325" mass="37412">MKNIVPKLENVPIGFRFCPKDEELVDHYLRHKLLDDEIGVNIIPEIDLCKVDPWEVREKSKIKSEDPEWFFFSPVDYKYPKSKRVNRKTKGGFWKSTGNDRYIKVKGTNNVIGTKKTLVFYEGGVSDSVKSDWVIHEYHAVTFPESQRTFVLCRLMKKDGKRDERGTDALICDEAEPSRNMASDYENQVTSEGIADVGSTLPEMSMDTIFQAMQQAEIYFSQEQHSPIAIEQEAFFTNSPFHDDAYFRNENIITPTPFETIEEENEFISSMLVDDVFVINKEDKEHAFVNSSTQSKSLKRVHYESSDTDAEVISALVKINCPKSK</sequence>
<evidence type="ECO:0000256" key="2">
    <source>
        <dbReference type="ARBA" id="ARBA00004167"/>
    </source>
</evidence>
<dbReference type="GeneID" id="113849171"/>
<evidence type="ECO:0000256" key="4">
    <source>
        <dbReference type="ARBA" id="ARBA00022989"/>
    </source>
</evidence>
<keyword evidence="10" id="KW-0539">Nucleus</keyword>
<evidence type="ECO:0000256" key="3">
    <source>
        <dbReference type="ARBA" id="ARBA00022692"/>
    </source>
</evidence>
<feature type="domain" description="NAC" evidence="11">
    <location>
        <begin position="11"/>
        <end position="158"/>
    </location>
</feature>
<dbReference type="InterPro" id="IPR036093">
    <property type="entry name" value="NAC_dom_sf"/>
</dbReference>
<evidence type="ECO:0000256" key="6">
    <source>
        <dbReference type="ARBA" id="ARBA00023125"/>
    </source>
</evidence>
<dbReference type="GO" id="GO:0005634">
    <property type="term" value="C:nucleus"/>
    <property type="evidence" value="ECO:0007669"/>
    <property type="project" value="UniProtKB-SubCell"/>
</dbReference>
<gene>
    <name evidence="13" type="primary">LOC113849171</name>
</gene>
<dbReference type="PANTHER" id="PTHR31744">
    <property type="entry name" value="PROTEIN CUP-SHAPED COTYLEDON 2-RELATED"/>
    <property type="match status" value="1"/>
</dbReference>
<keyword evidence="4" id="KW-1133">Transmembrane helix</keyword>
<keyword evidence="8" id="KW-0010">Activator</keyword>
<dbReference type="AlphaFoldDB" id="A0A8B8JTA5"/>
<reference evidence="12" key="1">
    <citation type="journal article" date="2019" name="Toxins">
        <title>Detection of Abrin-Like and Prepropulchellin-Like Toxin Genes and Transcripts Using Whole Genome Sequencing and Full-Length Transcript Sequencing of Abrus precatorius.</title>
        <authorList>
            <person name="Hovde B.T."/>
            <person name="Daligault H.E."/>
            <person name="Hanschen E.R."/>
            <person name="Kunde Y.A."/>
            <person name="Johnson M.B."/>
            <person name="Starkenburg S.R."/>
            <person name="Johnson S.L."/>
        </authorList>
    </citation>
    <scope>NUCLEOTIDE SEQUENCE [LARGE SCALE GENOMIC DNA]</scope>
</reference>
<name>A0A8B8JTA5_ABRPR</name>
<dbReference type="Pfam" id="PF02365">
    <property type="entry name" value="NAM"/>
    <property type="match status" value="1"/>
</dbReference>
<keyword evidence="3" id="KW-0812">Transmembrane</keyword>
<protein>
    <submittedName>
        <fullName evidence="13">NAC domain-containing protein 105-like</fullName>
    </submittedName>
</protein>